<evidence type="ECO:0000256" key="1">
    <source>
        <dbReference type="SAM" id="MobiDB-lite"/>
    </source>
</evidence>
<feature type="region of interest" description="Disordered" evidence="1">
    <location>
        <begin position="1"/>
        <end position="29"/>
    </location>
</feature>
<evidence type="ECO:0000259" key="2">
    <source>
        <dbReference type="Pfam" id="PF04781"/>
    </source>
</evidence>
<dbReference type="Gramene" id="Kaladp1246s0010.1.v1.1">
    <property type="protein sequence ID" value="Kaladp1246s0010.1.v1.1.CDS.1"/>
    <property type="gene ID" value="Kaladp1246s0010.v1.1"/>
</dbReference>
<dbReference type="Proteomes" id="UP000594263">
    <property type="component" value="Unplaced"/>
</dbReference>
<dbReference type="AlphaFoldDB" id="A0A7N0VLQ0"/>
<accession>A0A7N0VLQ0</accession>
<protein>
    <recommendedName>
        <fullName evidence="2">DUF627 domain-containing protein</fullName>
    </recommendedName>
</protein>
<dbReference type="SUPFAM" id="SSF48452">
    <property type="entry name" value="TPR-like"/>
    <property type="match status" value="1"/>
</dbReference>
<organism evidence="3 4">
    <name type="scientific">Kalanchoe fedtschenkoi</name>
    <name type="common">Lavender scallops</name>
    <name type="synonym">South American air plant</name>
    <dbReference type="NCBI Taxonomy" id="63787"/>
    <lineage>
        <taxon>Eukaryota</taxon>
        <taxon>Viridiplantae</taxon>
        <taxon>Streptophyta</taxon>
        <taxon>Embryophyta</taxon>
        <taxon>Tracheophyta</taxon>
        <taxon>Spermatophyta</taxon>
        <taxon>Magnoliopsida</taxon>
        <taxon>eudicotyledons</taxon>
        <taxon>Gunneridae</taxon>
        <taxon>Pentapetalae</taxon>
        <taxon>Saxifragales</taxon>
        <taxon>Crassulaceae</taxon>
        <taxon>Kalanchoe</taxon>
    </lineage>
</organism>
<dbReference type="PANTHER" id="PTHR34465:SF4">
    <property type="entry name" value="CARBOXYL-TERMINAL HYDROLASE-LIKE PROTEIN, PUTATIVE (DUF627 AND DUF629)-RELATED"/>
    <property type="match status" value="1"/>
</dbReference>
<evidence type="ECO:0000313" key="3">
    <source>
        <dbReference type="EnsemblPlants" id="Kaladp1246s0010.1.v1.1.CDS.1"/>
    </source>
</evidence>
<evidence type="ECO:0000313" key="4">
    <source>
        <dbReference type="Proteomes" id="UP000594263"/>
    </source>
</evidence>
<dbReference type="EnsemblPlants" id="Kaladp1246s0010.1.v1.1">
    <property type="protein sequence ID" value="Kaladp1246s0010.1.v1.1.CDS.1"/>
    <property type="gene ID" value="Kaladp1246s0010.v1.1"/>
</dbReference>
<reference evidence="3" key="1">
    <citation type="submission" date="2021-01" db="UniProtKB">
        <authorList>
            <consortium name="EnsemblPlants"/>
        </authorList>
    </citation>
    <scope>IDENTIFICATION</scope>
</reference>
<feature type="compositionally biased region" description="Low complexity" evidence="1">
    <location>
        <begin position="12"/>
        <end position="23"/>
    </location>
</feature>
<keyword evidence="4" id="KW-1185">Reference proteome</keyword>
<dbReference type="Gene3D" id="1.25.40.10">
    <property type="entry name" value="Tetratricopeptide repeat domain"/>
    <property type="match status" value="1"/>
</dbReference>
<proteinExistence type="predicted"/>
<dbReference type="PANTHER" id="PTHR34465">
    <property type="entry name" value="CARBOXYL-TERMINAL HYDROLASE-LIKE PROTEIN, PUTATIVE (DUF627 AND DUF629)-RELATED"/>
    <property type="match status" value="1"/>
</dbReference>
<dbReference type="Pfam" id="PF04781">
    <property type="entry name" value="DUF627"/>
    <property type="match status" value="1"/>
</dbReference>
<feature type="domain" description="DUF627" evidence="2">
    <location>
        <begin position="41"/>
        <end position="146"/>
    </location>
</feature>
<dbReference type="InterPro" id="IPR011990">
    <property type="entry name" value="TPR-like_helical_dom_sf"/>
</dbReference>
<dbReference type="OMA" id="VRELWHY"/>
<sequence length="208" mass="23083">MEHEKWAPPPLSGGVSSSDAVSGLTALRGREEDGRAECERALNALREGRYDAAVRLIKEASQRFEGSGLVHRVEATVCAKAASAIDDPNARRARMRDAVESARRAAELSPDSIEFALFYANLMWESEGSEQCEEVMRECERALTIEDPVDPGEESLDEESEQMISTAEGRISHVKTELRSLVHRAHIASLSTWLKSLNHPTLQLIKRK</sequence>
<dbReference type="InterPro" id="IPR006866">
    <property type="entry name" value="DUF627_N"/>
</dbReference>
<name>A0A7N0VLQ0_KALFE</name>